<comment type="similarity">
    <text evidence="2">Belongs to the ERCC1/RAD10/SWI10 family.</text>
</comment>
<sequence length="200" mass="22015">MRIAIKPPAPPAASVQPISIPTPSAPQPTSPPSDRDVPPNPAGSAAPNTAWLLAPERPPAANCICVSTRQRGNPLLGHIHIMKTEFARVIPDFVLGRATCALFLSLQYHMLHPQYLRTRLAELGPHFYRLKVVLCYVDVQENIGPSLEEITLTTINFQSTLILAWSLSEAGQYLEMYRAFEDRSAESIQGKSDEGIYSKV</sequence>
<dbReference type="SUPFAM" id="SSF52980">
    <property type="entry name" value="Restriction endonuclease-like"/>
    <property type="match status" value="1"/>
</dbReference>
<accession>A0ABQ8UQJ1</accession>
<dbReference type="PANTHER" id="PTHR12749:SF0">
    <property type="entry name" value="DNA EXCISION REPAIR PROTEIN ERCC-1"/>
    <property type="match status" value="1"/>
</dbReference>
<gene>
    <name evidence="9" type="ORF">PAPYR_2556</name>
</gene>
<comment type="caution">
    <text evidence="9">The sequence shown here is derived from an EMBL/GenBank/DDBJ whole genome shotgun (WGS) entry which is preliminary data.</text>
</comment>
<dbReference type="Proteomes" id="UP001141327">
    <property type="component" value="Unassembled WGS sequence"/>
</dbReference>
<keyword evidence="10" id="KW-1185">Reference proteome</keyword>
<reference evidence="9" key="1">
    <citation type="journal article" date="2022" name="bioRxiv">
        <title>Genomics of Preaxostyla Flagellates Illuminates Evolutionary Transitions and the Path Towards Mitochondrial Loss.</title>
        <authorList>
            <person name="Novak L.V.F."/>
            <person name="Treitli S.C."/>
            <person name="Pyrih J."/>
            <person name="Halakuc P."/>
            <person name="Pipaliya S.V."/>
            <person name="Vacek V."/>
            <person name="Brzon O."/>
            <person name="Soukal P."/>
            <person name="Eme L."/>
            <person name="Dacks J.B."/>
            <person name="Karnkowska A."/>
            <person name="Elias M."/>
            <person name="Hampl V."/>
        </authorList>
    </citation>
    <scope>NUCLEOTIDE SEQUENCE</scope>
    <source>
        <strain evidence="9">RCP-MX</strain>
    </source>
</reference>
<dbReference type="InterPro" id="IPR011335">
    <property type="entry name" value="Restrct_endonuc-II-like"/>
</dbReference>
<dbReference type="PANTHER" id="PTHR12749">
    <property type="entry name" value="EXCISION REPAIR CROSS-COMPLEMENTING 1 ERCC1"/>
    <property type="match status" value="1"/>
</dbReference>
<dbReference type="Pfam" id="PF03834">
    <property type="entry name" value="Rad10"/>
    <property type="match status" value="1"/>
</dbReference>
<dbReference type="CDD" id="cd22325">
    <property type="entry name" value="ERCC1_C-like"/>
    <property type="match status" value="1"/>
</dbReference>
<evidence type="ECO:0000256" key="3">
    <source>
        <dbReference type="ARBA" id="ARBA00022763"/>
    </source>
</evidence>
<keyword evidence="3" id="KW-0227">DNA damage</keyword>
<evidence type="ECO:0000313" key="10">
    <source>
        <dbReference type="Proteomes" id="UP001141327"/>
    </source>
</evidence>
<evidence type="ECO:0000259" key="8">
    <source>
        <dbReference type="Pfam" id="PF03834"/>
    </source>
</evidence>
<evidence type="ECO:0000256" key="5">
    <source>
        <dbReference type="ARBA" id="ARBA00023204"/>
    </source>
</evidence>
<evidence type="ECO:0000256" key="7">
    <source>
        <dbReference type="SAM" id="MobiDB-lite"/>
    </source>
</evidence>
<evidence type="ECO:0000313" key="9">
    <source>
        <dbReference type="EMBL" id="KAJ4461108.1"/>
    </source>
</evidence>
<keyword evidence="5" id="KW-0234">DNA repair</keyword>
<name>A0ABQ8UQJ1_9EUKA</name>
<feature type="domain" description="ERCC1-like central" evidence="8">
    <location>
        <begin position="64"/>
        <end position="177"/>
    </location>
</feature>
<feature type="compositionally biased region" description="Low complexity" evidence="7">
    <location>
        <begin position="1"/>
        <end position="22"/>
    </location>
</feature>
<keyword evidence="4" id="KW-0238">DNA-binding</keyword>
<organism evidence="9 10">
    <name type="scientific">Paratrimastix pyriformis</name>
    <dbReference type="NCBI Taxonomy" id="342808"/>
    <lineage>
        <taxon>Eukaryota</taxon>
        <taxon>Metamonada</taxon>
        <taxon>Preaxostyla</taxon>
        <taxon>Paratrimastigidae</taxon>
        <taxon>Paratrimastix</taxon>
    </lineage>
</organism>
<dbReference type="InterPro" id="IPR004579">
    <property type="entry name" value="ERCC1/RAD10/SWI10"/>
</dbReference>
<dbReference type="Gene3D" id="3.40.50.10130">
    <property type="match status" value="1"/>
</dbReference>
<evidence type="ECO:0000256" key="2">
    <source>
        <dbReference type="ARBA" id="ARBA00008283"/>
    </source>
</evidence>
<dbReference type="NCBIfam" id="TIGR00597">
    <property type="entry name" value="rad10"/>
    <property type="match status" value="1"/>
</dbReference>
<proteinExistence type="inferred from homology"/>
<dbReference type="InterPro" id="IPR047260">
    <property type="entry name" value="ERCC1-like_central_dom"/>
</dbReference>
<dbReference type="EMBL" id="JAPMOS010000009">
    <property type="protein sequence ID" value="KAJ4461108.1"/>
    <property type="molecule type" value="Genomic_DNA"/>
</dbReference>
<keyword evidence="6" id="KW-0539">Nucleus</keyword>
<evidence type="ECO:0000256" key="4">
    <source>
        <dbReference type="ARBA" id="ARBA00023125"/>
    </source>
</evidence>
<feature type="region of interest" description="Disordered" evidence="7">
    <location>
        <begin position="1"/>
        <end position="48"/>
    </location>
</feature>
<protein>
    <submittedName>
        <fullName evidence="9">DNA excision repair protein ERCC-1</fullName>
    </submittedName>
</protein>
<evidence type="ECO:0000256" key="6">
    <source>
        <dbReference type="ARBA" id="ARBA00023242"/>
    </source>
</evidence>
<comment type="subcellular location">
    <subcellularLocation>
        <location evidence="1">Nucleus</location>
    </subcellularLocation>
</comment>
<evidence type="ECO:0000256" key="1">
    <source>
        <dbReference type="ARBA" id="ARBA00004123"/>
    </source>
</evidence>